<organism evidence="2 3">
    <name type="scientific">Kingella oralis ATCC 51147</name>
    <dbReference type="NCBI Taxonomy" id="629741"/>
    <lineage>
        <taxon>Bacteria</taxon>
        <taxon>Pseudomonadati</taxon>
        <taxon>Pseudomonadota</taxon>
        <taxon>Betaproteobacteria</taxon>
        <taxon>Neisseriales</taxon>
        <taxon>Neisseriaceae</taxon>
        <taxon>Kingella</taxon>
    </lineage>
</organism>
<dbReference type="Proteomes" id="UP000003009">
    <property type="component" value="Unassembled WGS sequence"/>
</dbReference>
<evidence type="ECO:0000256" key="1">
    <source>
        <dbReference type="SAM" id="MobiDB-lite"/>
    </source>
</evidence>
<evidence type="ECO:0000313" key="3">
    <source>
        <dbReference type="Proteomes" id="UP000003009"/>
    </source>
</evidence>
<feature type="compositionally biased region" description="Basic and acidic residues" evidence="1">
    <location>
        <begin position="7"/>
        <end position="16"/>
    </location>
</feature>
<reference evidence="2" key="1">
    <citation type="submission" date="2009-04" db="EMBL/GenBank/DDBJ databases">
        <authorList>
            <person name="Weinstock G."/>
            <person name="Sodergren E."/>
            <person name="Clifton S."/>
            <person name="Fulton L."/>
            <person name="Fulton B."/>
            <person name="Courtney L."/>
            <person name="Fronick C."/>
            <person name="Harrison M."/>
            <person name="Strong C."/>
            <person name="Farmer C."/>
            <person name="Delahaunty K."/>
            <person name="Markovic C."/>
            <person name="Hall O."/>
            <person name="Minx P."/>
            <person name="Tomlinson C."/>
            <person name="Mitreva M."/>
            <person name="Nelson J."/>
            <person name="Hou S."/>
            <person name="Wollam A."/>
            <person name="Pepin K.H."/>
            <person name="Johnson M."/>
            <person name="Bhonagiri V."/>
            <person name="Nash W.E."/>
            <person name="Warren W."/>
            <person name="Chinwalla A."/>
            <person name="Mardis E.R."/>
            <person name="Wilson R.K."/>
        </authorList>
    </citation>
    <scope>NUCLEOTIDE SEQUENCE [LARGE SCALE GENOMIC DNA]</scope>
    <source>
        <strain evidence="2">ATCC 51147</strain>
    </source>
</reference>
<dbReference type="HOGENOM" id="CLU_3217397_0_0_4"/>
<dbReference type="AlphaFoldDB" id="C4GI68"/>
<accession>C4GI68</accession>
<sequence>MALVKPNGKEGKRTEHSGAIIKSKYIQQRQPETRFIRFQAADYP</sequence>
<proteinExistence type="predicted"/>
<feature type="region of interest" description="Disordered" evidence="1">
    <location>
        <begin position="1"/>
        <end position="26"/>
    </location>
</feature>
<comment type="caution">
    <text evidence="2">The sequence shown here is derived from an EMBL/GenBank/DDBJ whole genome shotgun (WGS) entry which is preliminary data.</text>
</comment>
<name>C4GI68_9NEIS</name>
<gene>
    <name evidence="2" type="ORF">GCWU000324_00559</name>
</gene>
<evidence type="ECO:0000313" key="2">
    <source>
        <dbReference type="EMBL" id="EEP68656.1"/>
    </source>
</evidence>
<protein>
    <submittedName>
        <fullName evidence="2">Uncharacterized protein</fullName>
    </submittedName>
</protein>
<keyword evidence="3" id="KW-1185">Reference proteome</keyword>
<dbReference type="EMBL" id="ACJW02000002">
    <property type="protein sequence ID" value="EEP68656.1"/>
    <property type="molecule type" value="Genomic_DNA"/>
</dbReference>